<organism evidence="1 2">
    <name type="scientific">Racocetra persica</name>
    <dbReference type="NCBI Taxonomy" id="160502"/>
    <lineage>
        <taxon>Eukaryota</taxon>
        <taxon>Fungi</taxon>
        <taxon>Fungi incertae sedis</taxon>
        <taxon>Mucoromycota</taxon>
        <taxon>Glomeromycotina</taxon>
        <taxon>Glomeromycetes</taxon>
        <taxon>Diversisporales</taxon>
        <taxon>Gigasporaceae</taxon>
        <taxon>Racocetra</taxon>
    </lineage>
</organism>
<dbReference type="EMBL" id="CAJVQC010023342">
    <property type="protein sequence ID" value="CAG8721857.1"/>
    <property type="molecule type" value="Genomic_DNA"/>
</dbReference>
<feature type="non-terminal residue" evidence="1">
    <location>
        <position position="1"/>
    </location>
</feature>
<evidence type="ECO:0000313" key="1">
    <source>
        <dbReference type="EMBL" id="CAG8721857.1"/>
    </source>
</evidence>
<proteinExistence type="predicted"/>
<protein>
    <submittedName>
        <fullName evidence="1">33334_t:CDS:1</fullName>
    </submittedName>
</protein>
<accession>A0ACA9PXL0</accession>
<feature type="non-terminal residue" evidence="1">
    <location>
        <position position="58"/>
    </location>
</feature>
<evidence type="ECO:0000313" key="2">
    <source>
        <dbReference type="Proteomes" id="UP000789920"/>
    </source>
</evidence>
<comment type="caution">
    <text evidence="1">The sequence shown here is derived from an EMBL/GenBank/DDBJ whole genome shotgun (WGS) entry which is preliminary data.</text>
</comment>
<gene>
    <name evidence="1" type="ORF">RPERSI_LOCUS11364</name>
</gene>
<name>A0ACA9PXL0_9GLOM</name>
<keyword evidence="2" id="KW-1185">Reference proteome</keyword>
<sequence>SANAIVNEKLVQKFHDNKHAFTNLDPDNLRDCIINWDLERVRINPLARMKRLITRLSM</sequence>
<dbReference type="Proteomes" id="UP000789920">
    <property type="component" value="Unassembled WGS sequence"/>
</dbReference>
<reference evidence="1" key="1">
    <citation type="submission" date="2021-06" db="EMBL/GenBank/DDBJ databases">
        <authorList>
            <person name="Kallberg Y."/>
            <person name="Tangrot J."/>
            <person name="Rosling A."/>
        </authorList>
    </citation>
    <scope>NUCLEOTIDE SEQUENCE</scope>
    <source>
        <strain evidence="1">MA461A</strain>
    </source>
</reference>